<organism evidence="1 2">
    <name type="scientific">Tritrichomonas foetus</name>
    <dbReference type="NCBI Taxonomy" id="1144522"/>
    <lineage>
        <taxon>Eukaryota</taxon>
        <taxon>Metamonada</taxon>
        <taxon>Parabasalia</taxon>
        <taxon>Tritrichomonadida</taxon>
        <taxon>Tritrichomonadidae</taxon>
        <taxon>Tritrichomonas</taxon>
    </lineage>
</organism>
<protein>
    <submittedName>
        <fullName evidence="1">Uncharacterized protein</fullName>
    </submittedName>
</protein>
<keyword evidence="2" id="KW-1185">Reference proteome</keyword>
<evidence type="ECO:0000313" key="1">
    <source>
        <dbReference type="EMBL" id="OHS95768.1"/>
    </source>
</evidence>
<dbReference type="EMBL" id="MLAK01001223">
    <property type="protein sequence ID" value="OHS95768.1"/>
    <property type="molecule type" value="Genomic_DNA"/>
</dbReference>
<accession>A0A1J4J9E3</accession>
<dbReference type="VEuPathDB" id="TrichDB:TRFO_38094"/>
<dbReference type="GeneID" id="94846542"/>
<sequence>MKATLDSLCYEMEKYPNKVDVQIKCIHGLGPVLKSEKDEEIFQRALDCVAAAISNNNGEPNIIVTAIQMFMTLIQYPKIWPMLLNSDIVNQLITITSIVKDDEQISDLSLTAIEKLIQIPTMRNQFNDNLFVKVLIAVSRLNTKSEAHANHTINISMLLDPSLGIVLKKLCSILIIYSQNFLNEEELQARLLHSFLNIATSEILHEIASVALPHFVQISDYYPNDFVIFKNVLILATRSPSEYCPKSLVDSILLHSERLIKNGDVLATAISILASKMKPDDIPPSVIPLSYYAMMSLISDQKYVKQALTVCFHGLSKVHGECPPNINLLSAMSSILMIHSDNASIIRRTSVVIHLLVHYLDQLAENVIAQSLLKVANAMIDDPKTVSIAVLSLASFINESKIFGSQLDKAKNISMINSIIEKNKDDVVITTNCLIILRAIVLSKYEFDRFIELSADKKSIYQIDSSICAHAIKESLDDLLIVKAALLLMSPTVEESDIISKAMNKYSSDPEVMISGLSQNCFDIDAITAAVLLCKEDALRYALPILDKTKEKLPTQLIEYLLSLDRQDVIETLLLHANRASSEFIGNQFQLTYVSQIPLAHELYRNNLFEPKETDYNLILQAMYESMFNPKQLIASLFFVKQFGIDDEAFPFLINSIKQNPGKSEIVSNCAEFITSFRPSEKIQETAFEVNAISIVANAMQLNQNNSDTITKCMNLLHFFSYFQNLDSLFVQTLSIPLIIDMAKKYPKCIQTMCSIFANIIRDSNIANYLTNMNISKLIFKNFGRHCYQLVIELLEQCNMPITKEQFDIVIADLSAKGQPTAMEAYNLLRIIQMCFQMNLRPKKSMKYQLLIPFLNVFPSETLIVQIVAELLPETKGYEDDNELLFALLEALRSNQQNKDVVTSIIVLLPKFEKHKNTLNANSTIELMLNLVDRYKRDVLISSCAFEILKGHPESFHAAVTSLSCFKDKQAILVVAQCIISYITEIDPSESLGQILKAIKVNNDNCDICSYLTPAAFFCSTNEQTYDALIKYINILANTCVKFVNNVNICRAVVGIICNLSEASHFILQLLQTPTCVIMSMKSHPKDEQLITAACNVISNFALNGKGKLYIDAIPVLILALKNRVNLQLVCQTIIDLGELVDDFSGAVAEELMLIIKKEQNKIIPSKCLLVISACEGSQEAIFSKLPVIFETITTSTDDELTAVMLGISSNLSDHQKLRMFEPFIPQLITMMRDQRGRNAIPAAGCCLNLARNRPESLIQFIDTFALISESSKGDLGKICGSVRDELLLSK</sequence>
<reference evidence="1" key="1">
    <citation type="submission" date="2016-10" db="EMBL/GenBank/DDBJ databases">
        <authorList>
            <person name="Benchimol M."/>
            <person name="Almeida L.G."/>
            <person name="Vasconcelos A.T."/>
            <person name="Perreira-Neves A."/>
            <person name="Rosa I.A."/>
            <person name="Tasca T."/>
            <person name="Bogo M.R."/>
            <person name="de Souza W."/>
        </authorList>
    </citation>
    <scope>NUCLEOTIDE SEQUENCE [LARGE SCALE GENOMIC DNA]</scope>
    <source>
        <strain evidence="1">K</strain>
    </source>
</reference>
<dbReference type="RefSeq" id="XP_068348905.1">
    <property type="nucleotide sequence ID" value="XM_068511838.1"/>
</dbReference>
<name>A0A1J4J9E3_9EUKA</name>
<evidence type="ECO:0000313" key="2">
    <source>
        <dbReference type="Proteomes" id="UP000179807"/>
    </source>
</evidence>
<dbReference type="OrthoDB" id="10602721at2759"/>
<dbReference type="SUPFAM" id="SSF48371">
    <property type="entry name" value="ARM repeat"/>
    <property type="match status" value="2"/>
</dbReference>
<comment type="caution">
    <text evidence="1">The sequence shown here is derived from an EMBL/GenBank/DDBJ whole genome shotgun (WGS) entry which is preliminary data.</text>
</comment>
<gene>
    <name evidence="1" type="ORF">TRFO_38094</name>
</gene>
<dbReference type="InterPro" id="IPR016024">
    <property type="entry name" value="ARM-type_fold"/>
</dbReference>
<dbReference type="Proteomes" id="UP000179807">
    <property type="component" value="Unassembled WGS sequence"/>
</dbReference>
<proteinExistence type="predicted"/>